<organism evidence="1 2">
    <name type="scientific">Kuenenia stuttgartiensis</name>
    <dbReference type="NCBI Taxonomy" id="174633"/>
    <lineage>
        <taxon>Bacteria</taxon>
        <taxon>Pseudomonadati</taxon>
        <taxon>Planctomycetota</taxon>
        <taxon>Candidatus Brocadiia</taxon>
        <taxon>Candidatus Brocadiales</taxon>
        <taxon>Candidatus Brocadiaceae</taxon>
        <taxon>Candidatus Kuenenia</taxon>
    </lineage>
</organism>
<proteinExistence type="predicted"/>
<reference evidence="1 2" key="1">
    <citation type="submission" date="2020-02" db="EMBL/GenBank/DDBJ databases">
        <title>Newly sequenced genome of strain CSTR1 showed variability in Candidatus Kuenenia stuttgartiensis genomes.</title>
        <authorList>
            <person name="Ding C."/>
            <person name="Adrian L."/>
        </authorList>
    </citation>
    <scope>NUCLEOTIDE SEQUENCE [LARGE SCALE GENOMIC DNA]</scope>
    <source>
        <strain evidence="1 2">CSTR1</strain>
    </source>
</reference>
<accession>A0A6G7GVC0</accession>
<dbReference type="Proteomes" id="UP000501926">
    <property type="component" value="Chromosome"/>
</dbReference>
<sequence>MMRYFWNYHTSNPGHDHLLAILITKSIIKYDVPGIHWVALNKSSNQV</sequence>
<gene>
    <name evidence="1" type="ORF">KsCSTR_38400</name>
</gene>
<dbReference type="AlphaFoldDB" id="A0A6G7GVC0"/>
<name>A0A6G7GVC0_KUEST</name>
<dbReference type="EMBL" id="CP049055">
    <property type="protein sequence ID" value="QII13219.1"/>
    <property type="molecule type" value="Genomic_DNA"/>
</dbReference>
<protein>
    <submittedName>
        <fullName evidence="1">Uncharacterized protein</fullName>
    </submittedName>
</protein>
<evidence type="ECO:0000313" key="2">
    <source>
        <dbReference type="Proteomes" id="UP000501926"/>
    </source>
</evidence>
<evidence type="ECO:0000313" key="1">
    <source>
        <dbReference type="EMBL" id="QII13219.1"/>
    </source>
</evidence>